<name>A0A382WWM4_9ZZZZ</name>
<dbReference type="AlphaFoldDB" id="A0A382WWM4"/>
<dbReference type="EMBL" id="UINC01162788">
    <property type="protein sequence ID" value="SVD62735.1"/>
    <property type="molecule type" value="Genomic_DNA"/>
</dbReference>
<gene>
    <name evidence="1" type="ORF">METZ01_LOCUS415589</name>
</gene>
<sequence>EGESSEWIYSDSFTVESFFEDRFFRNRMLGFGELGFHAKKDFGLSIFREWIY</sequence>
<accession>A0A382WWM4</accession>
<feature type="non-terminal residue" evidence="1">
    <location>
        <position position="1"/>
    </location>
</feature>
<protein>
    <submittedName>
        <fullName evidence="1">Uncharacterized protein</fullName>
    </submittedName>
</protein>
<evidence type="ECO:0000313" key="1">
    <source>
        <dbReference type="EMBL" id="SVD62735.1"/>
    </source>
</evidence>
<reference evidence="1" key="1">
    <citation type="submission" date="2018-05" db="EMBL/GenBank/DDBJ databases">
        <authorList>
            <person name="Lanie J.A."/>
            <person name="Ng W.-L."/>
            <person name="Kazmierczak K.M."/>
            <person name="Andrzejewski T.M."/>
            <person name="Davidsen T.M."/>
            <person name="Wayne K.J."/>
            <person name="Tettelin H."/>
            <person name="Glass J.I."/>
            <person name="Rusch D."/>
            <person name="Podicherti R."/>
            <person name="Tsui H.-C.T."/>
            <person name="Winkler M.E."/>
        </authorList>
    </citation>
    <scope>NUCLEOTIDE SEQUENCE</scope>
</reference>
<organism evidence="1">
    <name type="scientific">marine metagenome</name>
    <dbReference type="NCBI Taxonomy" id="408172"/>
    <lineage>
        <taxon>unclassified sequences</taxon>
        <taxon>metagenomes</taxon>
        <taxon>ecological metagenomes</taxon>
    </lineage>
</organism>
<proteinExistence type="predicted"/>